<accession>A0AAW2U3C0</accession>
<organism evidence="2">
    <name type="scientific">Sesamum latifolium</name>
    <dbReference type="NCBI Taxonomy" id="2727402"/>
    <lineage>
        <taxon>Eukaryota</taxon>
        <taxon>Viridiplantae</taxon>
        <taxon>Streptophyta</taxon>
        <taxon>Embryophyta</taxon>
        <taxon>Tracheophyta</taxon>
        <taxon>Spermatophyta</taxon>
        <taxon>Magnoliopsida</taxon>
        <taxon>eudicotyledons</taxon>
        <taxon>Gunneridae</taxon>
        <taxon>Pentapetalae</taxon>
        <taxon>asterids</taxon>
        <taxon>lamiids</taxon>
        <taxon>Lamiales</taxon>
        <taxon>Pedaliaceae</taxon>
        <taxon>Sesamum</taxon>
    </lineage>
</organism>
<evidence type="ECO:0000313" key="2">
    <source>
        <dbReference type="EMBL" id="KAL0410985.1"/>
    </source>
</evidence>
<reference evidence="2" key="2">
    <citation type="journal article" date="2024" name="Plant">
        <title>Genomic evolution and insights into agronomic trait innovations of Sesamum species.</title>
        <authorList>
            <person name="Miao H."/>
            <person name="Wang L."/>
            <person name="Qu L."/>
            <person name="Liu H."/>
            <person name="Sun Y."/>
            <person name="Le M."/>
            <person name="Wang Q."/>
            <person name="Wei S."/>
            <person name="Zheng Y."/>
            <person name="Lin W."/>
            <person name="Duan Y."/>
            <person name="Cao H."/>
            <person name="Xiong S."/>
            <person name="Wang X."/>
            <person name="Wei L."/>
            <person name="Li C."/>
            <person name="Ma Q."/>
            <person name="Ju M."/>
            <person name="Zhao R."/>
            <person name="Li G."/>
            <person name="Mu C."/>
            <person name="Tian Q."/>
            <person name="Mei H."/>
            <person name="Zhang T."/>
            <person name="Gao T."/>
            <person name="Zhang H."/>
        </authorList>
    </citation>
    <scope>NUCLEOTIDE SEQUENCE</scope>
    <source>
        <strain evidence="2">KEN1</strain>
    </source>
</reference>
<evidence type="ECO:0000259" key="1">
    <source>
        <dbReference type="Pfam" id="PF12776"/>
    </source>
</evidence>
<name>A0AAW2U3C0_9LAMI</name>
<dbReference type="EMBL" id="JACGWN010000013">
    <property type="protein sequence ID" value="KAL0410985.1"/>
    <property type="molecule type" value="Genomic_DNA"/>
</dbReference>
<dbReference type="InterPro" id="IPR024752">
    <property type="entry name" value="Myb/SANT-like_dom"/>
</dbReference>
<feature type="domain" description="Myb/SANT-like" evidence="1">
    <location>
        <begin position="4"/>
        <end position="83"/>
    </location>
</feature>
<reference evidence="2" key="1">
    <citation type="submission" date="2020-06" db="EMBL/GenBank/DDBJ databases">
        <authorList>
            <person name="Li T."/>
            <person name="Hu X."/>
            <person name="Zhang T."/>
            <person name="Song X."/>
            <person name="Zhang H."/>
            <person name="Dai N."/>
            <person name="Sheng W."/>
            <person name="Hou X."/>
            <person name="Wei L."/>
        </authorList>
    </citation>
    <scope>NUCLEOTIDE SEQUENCE</scope>
    <source>
        <strain evidence="2">KEN1</strain>
        <tissue evidence="2">Leaf</tissue>
    </source>
</reference>
<dbReference type="AlphaFoldDB" id="A0AAW2U3C0"/>
<dbReference type="Pfam" id="PF12776">
    <property type="entry name" value="Myb_DNA-bind_3"/>
    <property type="match status" value="1"/>
</dbReference>
<gene>
    <name evidence="2" type="ORF">Slati_3688200</name>
</gene>
<protein>
    <recommendedName>
        <fullName evidence="1">Myb/SANT-like domain-containing protein</fullName>
    </recommendedName>
</protein>
<sequence length="93" mass="10695">MLVASGWKYDNGFRPDYLAQLEAHMAKAFPNCDQKAEPHISSKMYVSKKQYPTLVTMFIKSGLGWDESWNMVIVEDNKAWDDYVKMDPIANGM</sequence>
<dbReference type="PANTHER" id="PTHR46250">
    <property type="entry name" value="MYB/SANT-LIKE DNA-BINDING DOMAIN PROTEIN-RELATED"/>
    <property type="match status" value="1"/>
</dbReference>
<comment type="caution">
    <text evidence="2">The sequence shown here is derived from an EMBL/GenBank/DDBJ whole genome shotgun (WGS) entry which is preliminary data.</text>
</comment>
<dbReference type="PANTHER" id="PTHR46250:SF15">
    <property type="entry name" value="OS01G0523800 PROTEIN"/>
    <property type="match status" value="1"/>
</dbReference>
<proteinExistence type="predicted"/>